<feature type="transmembrane region" description="Helical" evidence="1">
    <location>
        <begin position="73"/>
        <end position="93"/>
    </location>
</feature>
<keyword evidence="1" id="KW-0812">Transmembrane</keyword>
<keyword evidence="1" id="KW-1133">Transmembrane helix</keyword>
<gene>
    <name evidence="2" type="ORF">NCTC12195_04322</name>
</gene>
<sequence length="103" mass="11310">MFGPYLPNVINGIFIVLMGVLTLFKQVVIINIVDVNEQQGDQGSTRFGNKLFNTCNCFGCCSYNSIELDTFKGGAIGLGVSSIIGLISAYWIIKPKFKFIGYD</sequence>
<dbReference type="EMBL" id="UHDK01000001">
    <property type="protein sequence ID" value="SUM34795.1"/>
    <property type="molecule type" value="Genomic_DNA"/>
</dbReference>
<evidence type="ECO:0000313" key="2">
    <source>
        <dbReference type="EMBL" id="SUM34795.1"/>
    </source>
</evidence>
<protein>
    <submittedName>
        <fullName evidence="2">Membrane protein</fullName>
    </submittedName>
</protein>
<dbReference type="Proteomes" id="UP000255277">
    <property type="component" value="Unassembled WGS sequence"/>
</dbReference>
<keyword evidence="1" id="KW-0472">Membrane</keyword>
<organism evidence="2 3">
    <name type="scientific">Staphylococcus gallinarum</name>
    <dbReference type="NCBI Taxonomy" id="1293"/>
    <lineage>
        <taxon>Bacteria</taxon>
        <taxon>Bacillati</taxon>
        <taxon>Bacillota</taxon>
        <taxon>Bacilli</taxon>
        <taxon>Bacillales</taxon>
        <taxon>Staphylococcaceae</taxon>
        <taxon>Staphylococcus</taxon>
    </lineage>
</organism>
<dbReference type="AlphaFoldDB" id="A0A380FLG2"/>
<reference evidence="2 3" key="1">
    <citation type="submission" date="2018-06" db="EMBL/GenBank/DDBJ databases">
        <authorList>
            <consortium name="Pathogen Informatics"/>
            <person name="Doyle S."/>
        </authorList>
    </citation>
    <scope>NUCLEOTIDE SEQUENCE [LARGE SCALE GENOMIC DNA]</scope>
    <source>
        <strain evidence="2 3">NCTC12195</strain>
    </source>
</reference>
<name>A0A380FLG2_STAGA</name>
<evidence type="ECO:0000313" key="3">
    <source>
        <dbReference type="Proteomes" id="UP000255277"/>
    </source>
</evidence>
<proteinExistence type="predicted"/>
<evidence type="ECO:0000256" key="1">
    <source>
        <dbReference type="SAM" id="Phobius"/>
    </source>
</evidence>
<accession>A0A380FLG2</accession>
<feature type="transmembrane region" description="Helical" evidence="1">
    <location>
        <begin position="12"/>
        <end position="33"/>
    </location>
</feature>
<dbReference type="InterPro" id="IPR009323">
    <property type="entry name" value="DUF979"/>
</dbReference>
<dbReference type="Pfam" id="PF06166">
    <property type="entry name" value="DUF979"/>
    <property type="match status" value="1"/>
</dbReference>